<dbReference type="OrthoDB" id="10485767at2759"/>
<evidence type="ECO:0000313" key="1">
    <source>
        <dbReference type="EMBL" id="ESZ91379.1"/>
    </source>
</evidence>
<dbReference type="AlphaFoldDB" id="W9C945"/>
<accession>W9C945</accession>
<name>W9C945_SCLBF</name>
<proteinExistence type="predicted"/>
<comment type="caution">
    <text evidence="1">The sequence shown here is derived from an EMBL/GenBank/DDBJ whole genome shotgun (WGS) entry which is preliminary data.</text>
</comment>
<sequence>MREATPGTLEWENRQNWIWWKGWRADLKIIAERKAERMKRRYTFLESLGEPVKIDPGFPKPFAPLEDGHISTECHDISGRLMRFHRWSVAGGGWWAEVGASRE</sequence>
<keyword evidence="2" id="KW-1185">Reference proteome</keyword>
<reference evidence="1 2" key="1">
    <citation type="journal article" date="2014" name="Genome Announc.">
        <title>Draft genome sequence of Sclerotinia borealis, a psychrophilic plant pathogenic fungus.</title>
        <authorList>
            <person name="Mardanov A.V."/>
            <person name="Beletsky A.V."/>
            <person name="Kadnikov V.V."/>
            <person name="Ignatov A.N."/>
            <person name="Ravin N.V."/>
        </authorList>
    </citation>
    <scope>NUCLEOTIDE SEQUENCE [LARGE SCALE GENOMIC DNA]</scope>
    <source>
        <strain evidence="2">F-4157</strain>
    </source>
</reference>
<dbReference type="EMBL" id="AYSA01000508">
    <property type="protein sequence ID" value="ESZ91379.1"/>
    <property type="molecule type" value="Genomic_DNA"/>
</dbReference>
<evidence type="ECO:0000313" key="2">
    <source>
        <dbReference type="Proteomes" id="UP000019487"/>
    </source>
</evidence>
<gene>
    <name evidence="1" type="ORF">SBOR_8231</name>
</gene>
<dbReference type="Proteomes" id="UP000019487">
    <property type="component" value="Unassembled WGS sequence"/>
</dbReference>
<organism evidence="1 2">
    <name type="scientific">Sclerotinia borealis (strain F-4128)</name>
    <dbReference type="NCBI Taxonomy" id="1432307"/>
    <lineage>
        <taxon>Eukaryota</taxon>
        <taxon>Fungi</taxon>
        <taxon>Dikarya</taxon>
        <taxon>Ascomycota</taxon>
        <taxon>Pezizomycotina</taxon>
        <taxon>Leotiomycetes</taxon>
        <taxon>Helotiales</taxon>
        <taxon>Sclerotiniaceae</taxon>
        <taxon>Sclerotinia</taxon>
    </lineage>
</organism>
<protein>
    <submittedName>
        <fullName evidence="1">Uncharacterized protein</fullName>
    </submittedName>
</protein>
<dbReference type="HOGENOM" id="CLU_2265293_0_0_1"/>